<evidence type="ECO:0000313" key="1">
    <source>
        <dbReference type="EMBL" id="OXR45582.1"/>
    </source>
</evidence>
<protein>
    <submittedName>
        <fullName evidence="1">Uncharacterized protein</fullName>
    </submittedName>
</protein>
<dbReference type="EMBL" id="NGAF01000003">
    <property type="protein sequence ID" value="OXR45582.1"/>
    <property type="molecule type" value="Genomic_DNA"/>
</dbReference>
<organism evidence="1 2">
    <name type="scientific">Nocardia cerradoensis</name>
    <dbReference type="NCBI Taxonomy" id="85688"/>
    <lineage>
        <taxon>Bacteria</taxon>
        <taxon>Bacillati</taxon>
        <taxon>Actinomycetota</taxon>
        <taxon>Actinomycetes</taxon>
        <taxon>Mycobacteriales</taxon>
        <taxon>Nocardiaceae</taxon>
        <taxon>Nocardia</taxon>
    </lineage>
</organism>
<dbReference type="Proteomes" id="UP000215506">
    <property type="component" value="Unassembled WGS sequence"/>
</dbReference>
<proteinExistence type="predicted"/>
<name>A0A231H9U9_9NOCA</name>
<reference evidence="1 2" key="1">
    <citation type="submission" date="2017-07" db="EMBL/GenBank/DDBJ databases">
        <title>First draft Genome Sequence of Nocardia cerradoensis isolated from human infection.</title>
        <authorList>
            <person name="Carrasco G."/>
        </authorList>
    </citation>
    <scope>NUCLEOTIDE SEQUENCE [LARGE SCALE GENOMIC DNA]</scope>
    <source>
        <strain evidence="1 2">CNM20130759</strain>
    </source>
</reference>
<comment type="caution">
    <text evidence="1">The sequence shown here is derived from an EMBL/GenBank/DDBJ whole genome shotgun (WGS) entry which is preliminary data.</text>
</comment>
<keyword evidence="2" id="KW-1185">Reference proteome</keyword>
<gene>
    <name evidence="1" type="ORF">B7C42_01874</name>
</gene>
<evidence type="ECO:0000313" key="2">
    <source>
        <dbReference type="Proteomes" id="UP000215506"/>
    </source>
</evidence>
<sequence length="180" mass="19215">MPHLAGPATVWMFLVRSRIPDSDRCVRYFDALSASGVGRNGAIGVNDEIILERPAFAVGLALIIDPTRSVDQRAPGLVLESGAPRAVSACADEDLRCGSRAQFVDRVDDLVEFTFLDPAGGVVDAAGHRRDNGAELVRSVAYGVAVTDRDIGDAVTNLDDGAAEFVTEDLREFGTGQRVR</sequence>
<accession>A0A231H9U9</accession>
<dbReference type="AlphaFoldDB" id="A0A231H9U9"/>